<dbReference type="Proteomes" id="UP000688137">
    <property type="component" value="Unassembled WGS sequence"/>
</dbReference>
<feature type="domain" description="FERM" evidence="2">
    <location>
        <begin position="498"/>
        <end position="847"/>
    </location>
</feature>
<dbReference type="PROSITE" id="PS50010">
    <property type="entry name" value="DH_2"/>
    <property type="match status" value="1"/>
</dbReference>
<organism evidence="3 4">
    <name type="scientific">Paramecium primaurelia</name>
    <dbReference type="NCBI Taxonomy" id="5886"/>
    <lineage>
        <taxon>Eukaryota</taxon>
        <taxon>Sar</taxon>
        <taxon>Alveolata</taxon>
        <taxon>Ciliophora</taxon>
        <taxon>Intramacronucleata</taxon>
        <taxon>Oligohymenophorea</taxon>
        <taxon>Peniculida</taxon>
        <taxon>Parameciidae</taxon>
        <taxon>Paramecium</taxon>
    </lineage>
</organism>
<dbReference type="EMBL" id="CAJJDM010000061">
    <property type="protein sequence ID" value="CAD8078577.1"/>
    <property type="molecule type" value="Genomic_DNA"/>
</dbReference>
<dbReference type="GO" id="GO:0005085">
    <property type="term" value="F:guanyl-nucleotide exchange factor activity"/>
    <property type="evidence" value="ECO:0007669"/>
    <property type="project" value="InterPro"/>
</dbReference>
<dbReference type="PROSITE" id="PS50096">
    <property type="entry name" value="IQ"/>
    <property type="match status" value="1"/>
</dbReference>
<comment type="caution">
    <text evidence="3">The sequence shown here is derived from an EMBL/GenBank/DDBJ whole genome shotgun (WGS) entry which is preliminary data.</text>
</comment>
<dbReference type="PANTHER" id="PTHR12673">
    <property type="entry name" value="FACIOGENITAL DYSPLASIA PROTEIN"/>
    <property type="match status" value="1"/>
</dbReference>
<dbReference type="Pfam" id="PF21989">
    <property type="entry name" value="RA_2"/>
    <property type="match status" value="1"/>
</dbReference>
<feature type="domain" description="DH" evidence="1">
    <location>
        <begin position="124"/>
        <end position="305"/>
    </location>
</feature>
<dbReference type="PANTHER" id="PTHR12673:SF159">
    <property type="entry name" value="LD03170P"/>
    <property type="match status" value="1"/>
</dbReference>
<dbReference type="InterPro" id="IPR051092">
    <property type="entry name" value="FYVE_RhoGEF_PH"/>
</dbReference>
<accession>A0A8S1MDZ6</accession>
<evidence type="ECO:0000313" key="4">
    <source>
        <dbReference type="Proteomes" id="UP000688137"/>
    </source>
</evidence>
<proteinExistence type="predicted"/>
<keyword evidence="4" id="KW-1185">Reference proteome</keyword>
<dbReference type="CDD" id="cd00160">
    <property type="entry name" value="RhoGEF"/>
    <property type="match status" value="1"/>
</dbReference>
<dbReference type="InterPro" id="IPR000299">
    <property type="entry name" value="FERM_domain"/>
</dbReference>
<dbReference type="InterPro" id="IPR000219">
    <property type="entry name" value="DH_dom"/>
</dbReference>
<evidence type="ECO:0000259" key="1">
    <source>
        <dbReference type="PROSITE" id="PS50010"/>
    </source>
</evidence>
<protein>
    <recommendedName>
        <fullName evidence="5">DH domain-containing protein</fullName>
    </recommendedName>
</protein>
<name>A0A8S1MDZ6_PARPR</name>
<reference evidence="3" key="1">
    <citation type="submission" date="2021-01" db="EMBL/GenBank/DDBJ databases">
        <authorList>
            <consortium name="Genoscope - CEA"/>
            <person name="William W."/>
        </authorList>
    </citation>
    <scope>NUCLEOTIDE SEQUENCE</scope>
</reference>
<dbReference type="CDD" id="cd01765">
    <property type="entry name" value="FERM_F0_F1"/>
    <property type="match status" value="1"/>
</dbReference>
<dbReference type="PROSITE" id="PS50057">
    <property type="entry name" value="FERM_3"/>
    <property type="match status" value="1"/>
</dbReference>
<gene>
    <name evidence="3" type="ORF">PPRIM_AZ9-3.1.T0600142</name>
</gene>
<dbReference type="GO" id="GO:0005737">
    <property type="term" value="C:cytoplasm"/>
    <property type="evidence" value="ECO:0007669"/>
    <property type="project" value="TreeGrafter"/>
</dbReference>
<dbReference type="OMA" id="LQSNCAN"/>
<dbReference type="Pfam" id="PF00621">
    <property type="entry name" value="RhoGEF"/>
    <property type="match status" value="1"/>
</dbReference>
<sequence length="847" mass="102143">MQQITNQKFESLREQLATSYKQSQIFSTFKHQNQLYQSSIIRSEDSCLEYSNFEQEQEQGTIHSSVKSKKRKQQARVMDSQYNQKEILQSVTKNIIPKIIMIQRNYRRYLNMRQFQKKLRQLRNRKYVVVEFHQIEKNYNEDLNIIVGRLMSDIRLQKILTEDELLSLFLNVEQIQQLNYKFYITIQQILQNYQHFIIISQQFKIYIPFFKIYYDYCSRFQLENINKLRNSKAEFNSYIQNIEISGVLKGLTFESFLVKPVQQLPRYVLMIEKLIKYTELGHPDYHGLKQIQEQFYKINEQINQMMNTYKFKYSLNSTQSNLKLLAQFGTIDQLEIEMIQKKQLEEEQFLKKLQQQVSIHIVSTFKQKDGINTFIVYIIQIQINNYRIRTYQRYRDLIELETTLLNRNFGIDELQSNCANLITENKLIKLRQESILYFLKSIFLNKQMKQYEDILIQYLDLPENFFTIDKVHHNDTLVTMRGSYTTQMRNTLFQEDEFEIIVILPDDKNITLKITQHCKTIDLIDTVCRSIFLDRNFDFKLMILQNNTCRYLDDNEVVYKVMKNYNQKQKNFLSKFFNGIYYQVSSKQQPKFYLKKYLYLCYEIEFQEFSKNKSRSQLLFYQELSQLKFNHSHMNQQDYVMQCALAICILYNNEVHKIKSFEQVRMQWFQNFIPLLIFNNVNKIDWKKQIFQQIQNILNQLQIQKCLLGLNNEIRILEIEFLNNLYKQKLHGIKIFTVKMLQNQLLNTQKRMPIKVSLGILHNEILIYEQNQSIPLMQLPIQQLQQISIQNCVMVTTFLEGVITFQHQSILEVYRLMEEYQQINLLKQKLGHPDMIETNDVSQSQII</sequence>
<dbReference type="AlphaFoldDB" id="A0A8S1MDZ6"/>
<evidence type="ECO:0000313" key="3">
    <source>
        <dbReference type="EMBL" id="CAD8078577.1"/>
    </source>
</evidence>
<evidence type="ECO:0000259" key="2">
    <source>
        <dbReference type="PROSITE" id="PS50057"/>
    </source>
</evidence>
<evidence type="ECO:0008006" key="5">
    <source>
        <dbReference type="Google" id="ProtNLM"/>
    </source>
</evidence>
<dbReference type="CDD" id="cd06093">
    <property type="entry name" value="PX_domain"/>
    <property type="match status" value="1"/>
</dbReference>
<dbReference type="SMART" id="SM00325">
    <property type="entry name" value="RhoGEF"/>
    <property type="match status" value="1"/>
</dbReference>